<feature type="domain" description="MADS-box" evidence="6">
    <location>
        <begin position="1"/>
        <end position="49"/>
    </location>
</feature>
<keyword evidence="5" id="KW-0539">Nucleus</keyword>
<organism evidence="7 8">
    <name type="scientific">Protea cynaroides</name>
    <dbReference type="NCBI Taxonomy" id="273540"/>
    <lineage>
        <taxon>Eukaryota</taxon>
        <taxon>Viridiplantae</taxon>
        <taxon>Streptophyta</taxon>
        <taxon>Embryophyta</taxon>
        <taxon>Tracheophyta</taxon>
        <taxon>Spermatophyta</taxon>
        <taxon>Magnoliopsida</taxon>
        <taxon>Proteales</taxon>
        <taxon>Proteaceae</taxon>
        <taxon>Protea</taxon>
    </lineage>
</organism>
<evidence type="ECO:0000313" key="8">
    <source>
        <dbReference type="Proteomes" id="UP001141806"/>
    </source>
</evidence>
<name>A0A9Q0QQF8_9MAGN</name>
<dbReference type="InterPro" id="IPR050142">
    <property type="entry name" value="MADS-box/MEF2_TF"/>
</dbReference>
<evidence type="ECO:0000256" key="4">
    <source>
        <dbReference type="ARBA" id="ARBA00023163"/>
    </source>
</evidence>
<evidence type="ECO:0000259" key="6">
    <source>
        <dbReference type="PROSITE" id="PS50066"/>
    </source>
</evidence>
<keyword evidence="8" id="KW-1185">Reference proteome</keyword>
<dbReference type="GO" id="GO:0005634">
    <property type="term" value="C:nucleus"/>
    <property type="evidence" value="ECO:0007669"/>
    <property type="project" value="UniProtKB-SubCell"/>
</dbReference>
<dbReference type="Gene3D" id="3.40.1810.10">
    <property type="entry name" value="Transcription factor, MADS-box"/>
    <property type="match status" value="1"/>
</dbReference>
<comment type="subcellular location">
    <subcellularLocation>
        <location evidence="1">Nucleus</location>
    </subcellularLocation>
</comment>
<dbReference type="GO" id="GO:0046983">
    <property type="term" value="F:protein dimerization activity"/>
    <property type="evidence" value="ECO:0007669"/>
    <property type="project" value="InterPro"/>
</dbReference>
<sequence length="221" mass="25421">MPKKKIKLALIPNDAARRNAFYRRKKGMMKKLSELSTLCGVKTCAVVYSPFEEQPDVWPSPSDGKRLLSIFKNMPEFEQRKKTLNHEEYLSKRINKMKDQYGKIHKENRRKEMMMIISDCFQGNNDLNELTMSDLTDLTDLIDAKMKTIGKRIEALQRTSTADIGTSQEDSMALQVAVNALQDQPWYIHGMNSNEPSVPSFGREVVPPYVDNPEWTAPFFP</sequence>
<proteinExistence type="predicted"/>
<dbReference type="SMART" id="SM00432">
    <property type="entry name" value="MADS"/>
    <property type="match status" value="1"/>
</dbReference>
<dbReference type="InterPro" id="IPR036879">
    <property type="entry name" value="TF_MADSbox_sf"/>
</dbReference>
<accession>A0A9Q0QQF8</accession>
<evidence type="ECO:0000256" key="3">
    <source>
        <dbReference type="ARBA" id="ARBA00023125"/>
    </source>
</evidence>
<reference evidence="7" key="1">
    <citation type="journal article" date="2023" name="Plant J.">
        <title>The genome of the king protea, Protea cynaroides.</title>
        <authorList>
            <person name="Chang J."/>
            <person name="Duong T.A."/>
            <person name="Schoeman C."/>
            <person name="Ma X."/>
            <person name="Roodt D."/>
            <person name="Barker N."/>
            <person name="Li Z."/>
            <person name="Van de Peer Y."/>
            <person name="Mizrachi E."/>
        </authorList>
    </citation>
    <scope>NUCLEOTIDE SEQUENCE</scope>
    <source>
        <tissue evidence="7">Young leaves</tissue>
    </source>
</reference>
<dbReference type="Proteomes" id="UP001141806">
    <property type="component" value="Unassembled WGS sequence"/>
</dbReference>
<dbReference type="OrthoDB" id="1692623at2759"/>
<dbReference type="CDD" id="cd00266">
    <property type="entry name" value="MADS_SRF_like"/>
    <property type="match status" value="1"/>
</dbReference>
<keyword evidence="4" id="KW-0804">Transcription</keyword>
<dbReference type="InterPro" id="IPR002100">
    <property type="entry name" value="TF_MADSbox"/>
</dbReference>
<evidence type="ECO:0000256" key="1">
    <source>
        <dbReference type="ARBA" id="ARBA00004123"/>
    </source>
</evidence>
<dbReference type="GO" id="GO:0000981">
    <property type="term" value="F:DNA-binding transcription factor activity, RNA polymerase II-specific"/>
    <property type="evidence" value="ECO:0007669"/>
    <property type="project" value="InterPro"/>
</dbReference>
<comment type="caution">
    <text evidence="7">The sequence shown here is derived from an EMBL/GenBank/DDBJ whole genome shotgun (WGS) entry which is preliminary data.</text>
</comment>
<dbReference type="EMBL" id="JAMYWD010000006">
    <property type="protein sequence ID" value="KAJ4968085.1"/>
    <property type="molecule type" value="Genomic_DNA"/>
</dbReference>
<evidence type="ECO:0000313" key="7">
    <source>
        <dbReference type="EMBL" id="KAJ4968085.1"/>
    </source>
</evidence>
<evidence type="ECO:0000256" key="2">
    <source>
        <dbReference type="ARBA" id="ARBA00023015"/>
    </source>
</evidence>
<dbReference type="PANTHER" id="PTHR48019">
    <property type="entry name" value="SERUM RESPONSE FACTOR HOMOLOG"/>
    <property type="match status" value="1"/>
</dbReference>
<evidence type="ECO:0000256" key="5">
    <source>
        <dbReference type="ARBA" id="ARBA00023242"/>
    </source>
</evidence>
<keyword evidence="2" id="KW-0805">Transcription regulation</keyword>
<dbReference type="GO" id="GO:0000987">
    <property type="term" value="F:cis-regulatory region sequence-specific DNA binding"/>
    <property type="evidence" value="ECO:0007669"/>
    <property type="project" value="InterPro"/>
</dbReference>
<dbReference type="AlphaFoldDB" id="A0A9Q0QQF8"/>
<dbReference type="SUPFAM" id="SSF55455">
    <property type="entry name" value="SRF-like"/>
    <property type="match status" value="1"/>
</dbReference>
<dbReference type="Pfam" id="PF00319">
    <property type="entry name" value="SRF-TF"/>
    <property type="match status" value="1"/>
</dbReference>
<dbReference type="FunFam" id="3.40.1810.10:FF:000024">
    <property type="entry name" value="Agamous-like MADS-box protein AGL80"/>
    <property type="match status" value="1"/>
</dbReference>
<protein>
    <recommendedName>
        <fullName evidence="6">MADS-box domain-containing protein</fullName>
    </recommendedName>
</protein>
<dbReference type="PROSITE" id="PS50066">
    <property type="entry name" value="MADS_BOX_2"/>
    <property type="match status" value="1"/>
</dbReference>
<dbReference type="InterPro" id="IPR033897">
    <property type="entry name" value="SRF-like_MADS-box"/>
</dbReference>
<keyword evidence="3" id="KW-0238">DNA-binding</keyword>
<dbReference type="GO" id="GO:0045944">
    <property type="term" value="P:positive regulation of transcription by RNA polymerase II"/>
    <property type="evidence" value="ECO:0007669"/>
    <property type="project" value="InterPro"/>
</dbReference>
<gene>
    <name evidence="7" type="ORF">NE237_014786</name>
</gene>